<dbReference type="InterPro" id="IPR044751">
    <property type="entry name" value="Ion_transp-like_CBS"/>
</dbReference>
<feature type="transmembrane region" description="Helical" evidence="8">
    <location>
        <begin position="56"/>
        <end position="80"/>
    </location>
</feature>
<dbReference type="Pfam" id="PF01595">
    <property type="entry name" value="CNNM"/>
    <property type="match status" value="1"/>
</dbReference>
<proteinExistence type="predicted"/>
<dbReference type="SUPFAM" id="SSF56176">
    <property type="entry name" value="FAD-binding/transporter-associated domain-like"/>
    <property type="match status" value="1"/>
</dbReference>
<dbReference type="InterPro" id="IPR002550">
    <property type="entry name" value="CNNM"/>
</dbReference>
<reference evidence="10 11" key="1">
    <citation type="submission" date="2014-03" db="EMBL/GenBank/DDBJ databases">
        <title>complete genome sequence of Flavobacteriaceae bacterium JBKA-6.</title>
        <authorList>
            <person name="Takano T."/>
            <person name="Nakamura Y."/>
            <person name="Takuma S."/>
            <person name="Yasuike M."/>
            <person name="Matsuyama T."/>
            <person name="Sakai T."/>
            <person name="Fujiwara A."/>
            <person name="Kimoto K."/>
            <person name="Fukuda Y."/>
            <person name="Kondo H."/>
            <person name="Hirono I."/>
            <person name="Nakayasu C."/>
        </authorList>
    </citation>
    <scope>NUCLEOTIDE SEQUENCE [LARGE SCALE GENOMIC DNA]</scope>
    <source>
        <strain evidence="10 11">JBKA-6</strain>
    </source>
</reference>
<dbReference type="KEGG" id="ise:JBKA6_1347"/>
<dbReference type="RefSeq" id="WP_096687075.1">
    <property type="nucleotide sequence ID" value="NZ_AP014564.1"/>
</dbReference>
<keyword evidence="2 8" id="KW-0812">Transmembrane</keyword>
<evidence type="ECO:0000259" key="9">
    <source>
        <dbReference type="PROSITE" id="PS51371"/>
    </source>
</evidence>
<dbReference type="Gene3D" id="3.30.465.10">
    <property type="match status" value="1"/>
</dbReference>
<dbReference type="Proteomes" id="UP000243197">
    <property type="component" value="Chromosome"/>
</dbReference>
<evidence type="ECO:0000256" key="8">
    <source>
        <dbReference type="SAM" id="Phobius"/>
    </source>
</evidence>
<dbReference type="InterPro" id="IPR016169">
    <property type="entry name" value="FAD-bd_PCMH_sub2"/>
</dbReference>
<evidence type="ECO:0000256" key="5">
    <source>
        <dbReference type="ARBA" id="ARBA00023122"/>
    </source>
</evidence>
<keyword evidence="3" id="KW-0677">Repeat</keyword>
<dbReference type="Pfam" id="PF03471">
    <property type="entry name" value="CorC_HlyC"/>
    <property type="match status" value="1"/>
</dbReference>
<dbReference type="SMART" id="SM01091">
    <property type="entry name" value="CorC_HlyC"/>
    <property type="match status" value="1"/>
</dbReference>
<dbReference type="OrthoDB" id="9798188at2"/>
<dbReference type="InterPro" id="IPR046342">
    <property type="entry name" value="CBS_dom_sf"/>
</dbReference>
<evidence type="ECO:0000256" key="6">
    <source>
        <dbReference type="ARBA" id="ARBA00023136"/>
    </source>
</evidence>
<dbReference type="PANTHER" id="PTHR22777">
    <property type="entry name" value="HEMOLYSIN-RELATED"/>
    <property type="match status" value="1"/>
</dbReference>
<accession>A0A1J1ECX2</accession>
<dbReference type="InterPro" id="IPR036318">
    <property type="entry name" value="FAD-bd_PCMH-like_sf"/>
</dbReference>
<sequence>MTDSIIIFVSILCSAFFSGMEIAFVASSRMRMKIDSTKGNRISSMLATISKNPNKFIVTTLIGNNISVVVYGICMGSLISKNIFPGIDPENVPWWILLIQTVLSTSIILVTAEFLPKVVFMLYPNKLLNFFTIPSYLFYQILSITKITDFVILCSNTFLKVFFKINPNKNNDVLKMEDLGEYVSQEIETVSNKRDLSVGEILKKALKFSDIKIRSSMVSRIEIVALSIDTPIEKLKEKFIKTGFSRIPIYRGDIDNIIGYVHSFEMFKQPEHIKDVILPISIIPESLLVKELLNMLIESKRNIAMVVDEYGATSGLITMENIVEELFGEIEDEHDKNLLVEVKKNDSEFIFSAKLGVSYVNKKYQLNLPESEEYSTLGGLIVFYTKDIPKKDHKITIEDDFSFLITKVSDTRIEQLELKIL</sequence>
<keyword evidence="11" id="KW-1185">Reference proteome</keyword>
<dbReference type="CDD" id="cd04590">
    <property type="entry name" value="CBS_pair_CorC_HlyC_assoc"/>
    <property type="match status" value="1"/>
</dbReference>
<dbReference type="Pfam" id="PF00571">
    <property type="entry name" value="CBS"/>
    <property type="match status" value="2"/>
</dbReference>
<feature type="transmembrane region" description="Helical" evidence="8">
    <location>
        <begin position="6"/>
        <end position="26"/>
    </location>
</feature>
<dbReference type="EMBL" id="AP014564">
    <property type="protein sequence ID" value="BAV95360.1"/>
    <property type="molecule type" value="Genomic_DNA"/>
</dbReference>
<name>A0A1J1ECX2_9FLAO</name>
<dbReference type="PANTHER" id="PTHR22777:SF17">
    <property type="entry name" value="UPF0053 PROTEIN SLL0260"/>
    <property type="match status" value="1"/>
</dbReference>
<keyword evidence="5 7" id="KW-0129">CBS domain</keyword>
<dbReference type="InterPro" id="IPR005170">
    <property type="entry name" value="Transptr-assoc_dom"/>
</dbReference>
<dbReference type="SUPFAM" id="SSF54631">
    <property type="entry name" value="CBS-domain pair"/>
    <property type="match status" value="1"/>
</dbReference>
<dbReference type="GO" id="GO:0050660">
    <property type="term" value="F:flavin adenine dinucleotide binding"/>
    <property type="evidence" value="ECO:0007669"/>
    <property type="project" value="InterPro"/>
</dbReference>
<organism evidence="10 11">
    <name type="scientific">Ichthyobacterium seriolicida</name>
    <dbReference type="NCBI Taxonomy" id="242600"/>
    <lineage>
        <taxon>Bacteria</taxon>
        <taxon>Pseudomonadati</taxon>
        <taxon>Bacteroidota</taxon>
        <taxon>Flavobacteriia</taxon>
        <taxon>Flavobacteriales</taxon>
        <taxon>Ichthyobacteriaceae</taxon>
        <taxon>Ichthyobacterium</taxon>
    </lineage>
</organism>
<dbReference type="Gene3D" id="3.10.580.10">
    <property type="entry name" value="CBS-domain"/>
    <property type="match status" value="1"/>
</dbReference>
<keyword evidence="4 8" id="KW-1133">Transmembrane helix</keyword>
<evidence type="ECO:0000256" key="2">
    <source>
        <dbReference type="ARBA" id="ARBA00022692"/>
    </source>
</evidence>
<evidence type="ECO:0000313" key="11">
    <source>
        <dbReference type="Proteomes" id="UP000243197"/>
    </source>
</evidence>
<dbReference type="PROSITE" id="PS51371">
    <property type="entry name" value="CBS"/>
    <property type="match status" value="1"/>
</dbReference>
<comment type="subcellular location">
    <subcellularLocation>
        <location evidence="1">Membrane</location>
        <topology evidence="1">Multi-pass membrane protein</topology>
    </subcellularLocation>
</comment>
<dbReference type="GO" id="GO:0005886">
    <property type="term" value="C:plasma membrane"/>
    <property type="evidence" value="ECO:0007669"/>
    <property type="project" value="TreeGrafter"/>
</dbReference>
<dbReference type="InterPro" id="IPR000644">
    <property type="entry name" value="CBS_dom"/>
</dbReference>
<evidence type="ECO:0000256" key="4">
    <source>
        <dbReference type="ARBA" id="ARBA00022989"/>
    </source>
</evidence>
<dbReference type="AlphaFoldDB" id="A0A1J1ECX2"/>
<evidence type="ECO:0000256" key="1">
    <source>
        <dbReference type="ARBA" id="ARBA00004141"/>
    </source>
</evidence>
<feature type="domain" description="CBS" evidence="9">
    <location>
        <begin position="217"/>
        <end position="276"/>
    </location>
</feature>
<keyword evidence="6 8" id="KW-0472">Membrane</keyword>
<protein>
    <submittedName>
        <fullName evidence="10">Hemolysin</fullName>
    </submittedName>
</protein>
<evidence type="ECO:0000256" key="3">
    <source>
        <dbReference type="ARBA" id="ARBA00022737"/>
    </source>
</evidence>
<evidence type="ECO:0000256" key="7">
    <source>
        <dbReference type="PROSITE-ProRule" id="PRU00703"/>
    </source>
</evidence>
<evidence type="ECO:0000313" key="10">
    <source>
        <dbReference type="EMBL" id="BAV95360.1"/>
    </source>
</evidence>
<gene>
    <name evidence="10" type="ORF">JBKA6_1347</name>
</gene>
<feature type="transmembrane region" description="Helical" evidence="8">
    <location>
        <begin position="92"/>
        <end position="115"/>
    </location>
</feature>